<sequence>MIMITIYTKNNCPYCIRAKDLLNKRKLEYKEINISENPELLEEMLEKSQGMKTMPQIFIDEKHIGGCDDLYKYDEDVGFDMK</sequence>
<dbReference type="CDD" id="cd03418">
    <property type="entry name" value="GRX_GRXb_1_3_like"/>
    <property type="match status" value="1"/>
</dbReference>
<dbReference type="PROSITE" id="PS51354">
    <property type="entry name" value="GLUTAREDOXIN_2"/>
    <property type="match status" value="1"/>
</dbReference>
<dbReference type="InterPro" id="IPR002109">
    <property type="entry name" value="Glutaredoxin"/>
</dbReference>
<dbReference type="Gene3D" id="3.40.30.10">
    <property type="entry name" value="Glutaredoxin"/>
    <property type="match status" value="1"/>
</dbReference>
<dbReference type="Pfam" id="PF00462">
    <property type="entry name" value="Glutaredoxin"/>
    <property type="match status" value="1"/>
</dbReference>
<gene>
    <name evidence="10" type="primary">grxC</name>
    <name evidence="10" type="ORF">EIC27_05755</name>
</gene>
<evidence type="ECO:0000256" key="2">
    <source>
        <dbReference type="ARBA" id="ARBA00007787"/>
    </source>
</evidence>
<dbReference type="GO" id="GO:0015038">
    <property type="term" value="F:glutathione disulfide oxidoreductase activity"/>
    <property type="evidence" value="ECO:0007669"/>
    <property type="project" value="UniProtKB-UniRule"/>
</dbReference>
<keyword evidence="11" id="KW-1185">Reference proteome</keyword>
<dbReference type="PANTHER" id="PTHR45694:SF18">
    <property type="entry name" value="GLUTAREDOXIN-1-RELATED"/>
    <property type="match status" value="1"/>
</dbReference>
<protein>
    <recommendedName>
        <fullName evidence="8">Glutaredoxin</fullName>
    </recommendedName>
</protein>
<evidence type="ECO:0000256" key="7">
    <source>
        <dbReference type="ARBA" id="ARBA00023284"/>
    </source>
</evidence>
<dbReference type="AlphaFoldDB" id="A0A429XEV1"/>
<dbReference type="NCBIfam" id="TIGR02181">
    <property type="entry name" value="GRX_bact"/>
    <property type="match status" value="1"/>
</dbReference>
<evidence type="ECO:0000256" key="4">
    <source>
        <dbReference type="ARBA" id="ARBA00022448"/>
    </source>
</evidence>
<dbReference type="InterPro" id="IPR011900">
    <property type="entry name" value="GRX_bact"/>
</dbReference>
<reference evidence="11" key="1">
    <citation type="submission" date="2018-11" db="EMBL/GenBank/DDBJ databases">
        <title>Phylogenetic, genomic, and biogeographic characterization of a novel and ubiquitous marine invertebrate-associated Rickettsiales parasite, Candidatus Marinoinvertebrata rohwerii, gen. nov., sp. nov.</title>
        <authorList>
            <person name="Klinges J.G."/>
            <person name="Rosales S.M."/>
            <person name="Mcminds R."/>
            <person name="Shaver E.C."/>
            <person name="Shantz A."/>
            <person name="Peters E.C."/>
            <person name="Burkepile D.E."/>
            <person name="Silliman B.R."/>
            <person name="Vega Thurber R.L."/>
        </authorList>
    </citation>
    <scope>NUCLEOTIDE SEQUENCE [LARGE SCALE GENOMIC DNA]</scope>
    <source>
        <strain evidence="11">a_cerv_44</strain>
    </source>
</reference>
<evidence type="ECO:0000256" key="8">
    <source>
        <dbReference type="RuleBase" id="RU364065"/>
    </source>
</evidence>
<keyword evidence="6" id="KW-1015">Disulfide bond</keyword>
<feature type="domain" description="Glutaredoxin" evidence="9">
    <location>
        <begin position="4"/>
        <end position="64"/>
    </location>
</feature>
<comment type="subunit">
    <text evidence="3">Monomer.</text>
</comment>
<name>A0A429XEV1_9RICK</name>
<dbReference type="PRINTS" id="PR00160">
    <property type="entry name" value="GLUTAREDOXIN"/>
</dbReference>
<dbReference type="GO" id="GO:0045454">
    <property type="term" value="P:cell redox homeostasis"/>
    <property type="evidence" value="ECO:0007669"/>
    <property type="project" value="InterPro"/>
</dbReference>
<organism evidence="10 11">
    <name type="scientific">Candidatus Aquarickettsia rohweri</name>
    <dbReference type="NCBI Taxonomy" id="2602574"/>
    <lineage>
        <taxon>Bacteria</taxon>
        <taxon>Pseudomonadati</taxon>
        <taxon>Pseudomonadota</taxon>
        <taxon>Alphaproteobacteria</taxon>
        <taxon>Rickettsiales</taxon>
        <taxon>Candidatus Midichloriaceae</taxon>
        <taxon>Candidatus Aquarickettsia</taxon>
    </lineage>
</organism>
<evidence type="ECO:0000256" key="6">
    <source>
        <dbReference type="ARBA" id="ARBA00023157"/>
    </source>
</evidence>
<comment type="function">
    <text evidence="1 8">Has a glutathione-disulfide oxidoreductase activity in the presence of NADPH and glutathione reductase. Reduces low molecular weight disulfides and proteins.</text>
</comment>
<dbReference type="EMBL" id="RXFM01000090">
    <property type="protein sequence ID" value="RST63001.1"/>
    <property type="molecule type" value="Genomic_DNA"/>
</dbReference>
<keyword evidence="4 8" id="KW-0813">Transport</keyword>
<evidence type="ECO:0000313" key="10">
    <source>
        <dbReference type="EMBL" id="RST63001.1"/>
    </source>
</evidence>
<dbReference type="PANTHER" id="PTHR45694">
    <property type="entry name" value="GLUTAREDOXIN 2"/>
    <property type="match status" value="1"/>
</dbReference>
<dbReference type="OrthoDB" id="9814618at2"/>
<dbReference type="InterPro" id="IPR014025">
    <property type="entry name" value="Glutaredoxin_subgr"/>
</dbReference>
<comment type="similarity">
    <text evidence="2 8">Belongs to the glutaredoxin family.</text>
</comment>
<evidence type="ECO:0000259" key="9">
    <source>
        <dbReference type="Pfam" id="PF00462"/>
    </source>
</evidence>
<dbReference type="SUPFAM" id="SSF52833">
    <property type="entry name" value="Thioredoxin-like"/>
    <property type="match status" value="1"/>
</dbReference>
<keyword evidence="7 8" id="KW-0676">Redox-active center</keyword>
<dbReference type="InterPro" id="IPR036249">
    <property type="entry name" value="Thioredoxin-like_sf"/>
</dbReference>
<evidence type="ECO:0000256" key="5">
    <source>
        <dbReference type="ARBA" id="ARBA00022982"/>
    </source>
</evidence>
<keyword evidence="5 8" id="KW-0249">Electron transport</keyword>
<evidence type="ECO:0000256" key="1">
    <source>
        <dbReference type="ARBA" id="ARBA00002549"/>
    </source>
</evidence>
<proteinExistence type="inferred from homology"/>
<evidence type="ECO:0000256" key="3">
    <source>
        <dbReference type="ARBA" id="ARBA00011245"/>
    </source>
</evidence>
<comment type="caution">
    <text evidence="10">The sequence shown here is derived from an EMBL/GenBank/DDBJ whole genome shotgun (WGS) entry which is preliminary data.</text>
</comment>
<dbReference type="InterPro" id="IPR011767">
    <property type="entry name" value="GLR_AS"/>
</dbReference>
<accession>A0A429XEV1</accession>
<keyword evidence="8" id="KW-0963">Cytoplasm</keyword>
<dbReference type="GO" id="GO:0034599">
    <property type="term" value="P:cellular response to oxidative stress"/>
    <property type="evidence" value="ECO:0007669"/>
    <property type="project" value="TreeGrafter"/>
</dbReference>
<evidence type="ECO:0000313" key="11">
    <source>
        <dbReference type="Proteomes" id="UP000279470"/>
    </source>
</evidence>
<dbReference type="Proteomes" id="UP000279470">
    <property type="component" value="Unassembled WGS sequence"/>
</dbReference>
<dbReference type="PROSITE" id="PS00195">
    <property type="entry name" value="GLUTAREDOXIN_1"/>
    <property type="match status" value="1"/>
</dbReference>
<dbReference type="GO" id="GO:0005737">
    <property type="term" value="C:cytoplasm"/>
    <property type="evidence" value="ECO:0007669"/>
    <property type="project" value="TreeGrafter"/>
</dbReference>